<dbReference type="AlphaFoldDB" id="A0A545W243"/>
<reference evidence="2 3" key="1">
    <citation type="journal article" date="2019" name="Appl. Microbiol. Biotechnol.">
        <title>Genome sequence of Isaria javanica and comparative genome analysis insights into family S53 peptidase evolution in fungal entomopathogens.</title>
        <authorList>
            <person name="Lin R."/>
            <person name="Zhang X."/>
            <person name="Xin B."/>
            <person name="Zou M."/>
            <person name="Gao Y."/>
            <person name="Qin F."/>
            <person name="Hu Q."/>
            <person name="Xie B."/>
            <person name="Cheng X."/>
        </authorList>
    </citation>
    <scope>NUCLEOTIDE SEQUENCE [LARGE SCALE GENOMIC DNA]</scope>
    <source>
        <strain evidence="2 3">IJ1G</strain>
    </source>
</reference>
<keyword evidence="3" id="KW-1185">Reference proteome</keyword>
<keyword evidence="1" id="KW-0472">Membrane</keyword>
<name>A0A545W243_9HYPO</name>
<feature type="transmembrane region" description="Helical" evidence="1">
    <location>
        <begin position="322"/>
        <end position="343"/>
    </location>
</feature>
<keyword evidence="1" id="KW-1133">Transmembrane helix</keyword>
<dbReference type="Proteomes" id="UP000315783">
    <property type="component" value="Unassembled WGS sequence"/>
</dbReference>
<evidence type="ECO:0000313" key="3">
    <source>
        <dbReference type="Proteomes" id="UP000315783"/>
    </source>
</evidence>
<evidence type="ECO:0000313" key="2">
    <source>
        <dbReference type="EMBL" id="TQV96767.1"/>
    </source>
</evidence>
<dbReference type="InterPro" id="IPR046486">
    <property type="entry name" value="DUF6579"/>
</dbReference>
<accession>A0A545W243</accession>
<feature type="transmembrane region" description="Helical" evidence="1">
    <location>
        <begin position="293"/>
        <end position="315"/>
    </location>
</feature>
<dbReference type="STRING" id="43265.A0A545W243"/>
<keyword evidence="1" id="KW-0812">Transmembrane</keyword>
<gene>
    <name evidence="2" type="ORF">IF1G_04007</name>
</gene>
<dbReference type="OrthoDB" id="3852249at2759"/>
<evidence type="ECO:0000256" key="1">
    <source>
        <dbReference type="SAM" id="Phobius"/>
    </source>
</evidence>
<sequence>MPMWEFVYSVSISLYLIGNYVEWRDSIFTLTHDALSLWLWLFSRRQVLTSSSPAAATKRTHADHNSTSMWMPPGSSEMKLRTKALFALGPVAAHPYRTYQGAQVRHHLRYMAGLLPAAAAEAVVPMHAPYSFARTVRDFVALKCGENSGDKHGHRFFVFHPDTAWMGAFQRLHEVEGPLPPEFAGVSHNLFVLARWMLCERVALVQALGEDAGRAVRFHILVPTAETLVIPQPFCFVDALAPLTIEGPVSNGHPLVWFAVAPGLTAAATTTAIDLRDVGAIPPPCPDLAEGKAFIAMCLLWIAASPLLVALCRLLCFVHLPFYVALALSLAFHGLALNVTLWFKRQVTEYYMQEDPPIMLG</sequence>
<protein>
    <submittedName>
        <fullName evidence="2">Uncharacterized protein</fullName>
    </submittedName>
</protein>
<proteinExistence type="predicted"/>
<dbReference type="EMBL" id="SPUK01000005">
    <property type="protein sequence ID" value="TQV96767.1"/>
    <property type="molecule type" value="Genomic_DNA"/>
</dbReference>
<comment type="caution">
    <text evidence="2">The sequence shown here is derived from an EMBL/GenBank/DDBJ whole genome shotgun (WGS) entry which is preliminary data.</text>
</comment>
<organism evidence="2 3">
    <name type="scientific">Cordyceps javanica</name>
    <dbReference type="NCBI Taxonomy" id="43265"/>
    <lineage>
        <taxon>Eukaryota</taxon>
        <taxon>Fungi</taxon>
        <taxon>Dikarya</taxon>
        <taxon>Ascomycota</taxon>
        <taxon>Pezizomycotina</taxon>
        <taxon>Sordariomycetes</taxon>
        <taxon>Hypocreomycetidae</taxon>
        <taxon>Hypocreales</taxon>
        <taxon>Cordycipitaceae</taxon>
        <taxon>Cordyceps</taxon>
    </lineage>
</organism>
<dbReference type="Pfam" id="PF20219">
    <property type="entry name" value="DUF6579"/>
    <property type="match status" value="1"/>
</dbReference>